<dbReference type="InterPro" id="IPR029226">
    <property type="entry name" value="Ecp2-like"/>
</dbReference>
<dbReference type="PANTHER" id="PTHR47700">
    <property type="entry name" value="V CHITINASE, PUTATIVE (AFU_ORTHOLOGUE AFUA_6G13720)-RELATED"/>
    <property type="match status" value="1"/>
</dbReference>
<dbReference type="Proteomes" id="UP001610334">
    <property type="component" value="Unassembled WGS sequence"/>
</dbReference>
<keyword evidence="1" id="KW-0147">Chitin-binding</keyword>
<keyword evidence="2" id="KW-0843">Virulence</keyword>
<name>A0ABR4GTS0_9EURO</name>
<dbReference type="PANTHER" id="PTHR47700:SF1">
    <property type="entry name" value="CHITINASE"/>
    <property type="match status" value="1"/>
</dbReference>
<dbReference type="Pfam" id="PF14856">
    <property type="entry name" value="Hce2"/>
    <property type="match status" value="1"/>
</dbReference>
<evidence type="ECO:0000259" key="3">
    <source>
        <dbReference type="Pfam" id="PF14856"/>
    </source>
</evidence>
<proteinExistence type="predicted"/>
<sequence length="493" mass="54412">MYNDGLVSAAALIVDPSLKDFTKKFAPVPPKNDSHGKAFYLIWSQRRLQWLAGSFSSIKLPGIASLGDEGKEKAEELTKTILSKSVDLSLSYGGTSDPDNWTDDNQDEFMTYPGQSAGIWDDINTKALEDLFDGSDDFIATLTTLIADGHFITGSSTLGEGESYNEKVANETVTDAFAKALYRYGIPSIWVASGHHPFIIDTQRSCTSDSDGGDDKLATACYRGKLYKLADPDGKSRSCRENAQTGVKCGQHGDTYNHFSTLSGVDQLKDGAWGCHCSRYYYWARPPSITCTHAFANPFAWNRAVNTWGNNSYENVPDSTADPNKNFDSLADMDITVANFINLPVCTETIARRSWTNSDDTESSRIVNYFPCNIDNGKDYCGESTFEDQGSEASPWIEDCENIIDMLTNTDKDWNRSPLEKQRSLVSNGTCHFGVTGKGIHGNVSFMTGAQDIIDIIRDSIKKFGRSDKRVGAKGTMQCDGNIKKQKVNWGLY</sequence>
<gene>
    <name evidence="4" type="ORF">BJX63DRAFT_438415</name>
</gene>
<accession>A0ABR4GTS0</accession>
<evidence type="ECO:0000313" key="5">
    <source>
        <dbReference type="Proteomes" id="UP001610334"/>
    </source>
</evidence>
<reference evidence="4 5" key="1">
    <citation type="submission" date="2024-07" db="EMBL/GenBank/DDBJ databases">
        <title>Section-level genome sequencing and comparative genomics of Aspergillus sections Usti and Cavernicolus.</title>
        <authorList>
            <consortium name="Lawrence Berkeley National Laboratory"/>
            <person name="Nybo J.L."/>
            <person name="Vesth T.C."/>
            <person name="Theobald S."/>
            <person name="Frisvad J.C."/>
            <person name="Larsen T.O."/>
            <person name="Kjaerboelling I."/>
            <person name="Rothschild-Mancinelli K."/>
            <person name="Lyhne E.K."/>
            <person name="Kogle M.E."/>
            <person name="Barry K."/>
            <person name="Clum A."/>
            <person name="Na H."/>
            <person name="Ledsgaard L."/>
            <person name="Lin J."/>
            <person name="Lipzen A."/>
            <person name="Kuo A."/>
            <person name="Riley R."/>
            <person name="Mondo S."/>
            <person name="Labutti K."/>
            <person name="Haridas S."/>
            <person name="Pangalinan J."/>
            <person name="Salamov A.A."/>
            <person name="Simmons B.A."/>
            <person name="Magnuson J.K."/>
            <person name="Chen J."/>
            <person name="Drula E."/>
            <person name="Henrissat B."/>
            <person name="Wiebenga A."/>
            <person name="Lubbers R.J."/>
            <person name="Gomes A.C."/>
            <person name="Makela M.R."/>
            <person name="Stajich J."/>
            <person name="Grigoriev I.V."/>
            <person name="Mortensen U.H."/>
            <person name="De Vries R.P."/>
            <person name="Baker S.E."/>
            <person name="Andersen M.R."/>
        </authorList>
    </citation>
    <scope>NUCLEOTIDE SEQUENCE [LARGE SCALE GENOMIC DNA]</scope>
    <source>
        <strain evidence="4 5">CBS 588.65</strain>
    </source>
</reference>
<organism evidence="4 5">
    <name type="scientific">Aspergillus granulosus</name>
    <dbReference type="NCBI Taxonomy" id="176169"/>
    <lineage>
        <taxon>Eukaryota</taxon>
        <taxon>Fungi</taxon>
        <taxon>Dikarya</taxon>
        <taxon>Ascomycota</taxon>
        <taxon>Pezizomycotina</taxon>
        <taxon>Eurotiomycetes</taxon>
        <taxon>Eurotiomycetidae</taxon>
        <taxon>Eurotiales</taxon>
        <taxon>Aspergillaceae</taxon>
        <taxon>Aspergillus</taxon>
        <taxon>Aspergillus subgen. Nidulantes</taxon>
    </lineage>
</organism>
<keyword evidence="5" id="KW-1185">Reference proteome</keyword>
<evidence type="ECO:0000256" key="1">
    <source>
        <dbReference type="ARBA" id="ARBA00022669"/>
    </source>
</evidence>
<evidence type="ECO:0000313" key="4">
    <source>
        <dbReference type="EMBL" id="KAL2801870.1"/>
    </source>
</evidence>
<feature type="domain" description="Ecp2 effector protein-like" evidence="3">
    <location>
        <begin position="380"/>
        <end position="479"/>
    </location>
</feature>
<dbReference type="InterPro" id="IPR053214">
    <property type="entry name" value="LysM12-like"/>
</dbReference>
<dbReference type="EMBL" id="JBFXLT010000232">
    <property type="protein sequence ID" value="KAL2801870.1"/>
    <property type="molecule type" value="Genomic_DNA"/>
</dbReference>
<comment type="caution">
    <text evidence="4">The sequence shown here is derived from an EMBL/GenBank/DDBJ whole genome shotgun (WGS) entry which is preliminary data.</text>
</comment>
<evidence type="ECO:0000256" key="2">
    <source>
        <dbReference type="ARBA" id="ARBA00023026"/>
    </source>
</evidence>
<protein>
    <submittedName>
        <fullName evidence="4">Necrosis-inducing factor-domain-containing protein</fullName>
    </submittedName>
</protein>